<comment type="caution">
    <text evidence="1">The sequence shown here is derived from an EMBL/GenBank/DDBJ whole genome shotgun (WGS) entry which is preliminary data.</text>
</comment>
<reference evidence="1 2" key="1">
    <citation type="journal article" date="2015" name="Mol. Plant Microbe Interact.">
        <title>Genome, transcriptome, and functional analyses of Penicillium expansum provide new insights into secondary metabolism and pathogenicity.</title>
        <authorList>
            <person name="Ballester A.R."/>
            <person name="Marcet-Houben M."/>
            <person name="Levin E."/>
            <person name="Sela N."/>
            <person name="Selma-Lazaro C."/>
            <person name="Carmona L."/>
            <person name="Wisniewski M."/>
            <person name="Droby S."/>
            <person name="Gonzalez-Candelas L."/>
            <person name="Gabaldon T."/>
        </authorList>
    </citation>
    <scope>NUCLEOTIDE SEQUENCE [LARGE SCALE GENOMIC DNA]</scope>
    <source>
        <strain evidence="1 2">PHI-1</strain>
    </source>
</reference>
<protein>
    <submittedName>
        <fullName evidence="1">Uncharacterized protein</fullName>
    </submittedName>
</protein>
<organism evidence="1 2">
    <name type="scientific">Penicillium italicum</name>
    <name type="common">Blue mold</name>
    <dbReference type="NCBI Taxonomy" id="40296"/>
    <lineage>
        <taxon>Eukaryota</taxon>
        <taxon>Fungi</taxon>
        <taxon>Dikarya</taxon>
        <taxon>Ascomycota</taxon>
        <taxon>Pezizomycotina</taxon>
        <taxon>Eurotiomycetes</taxon>
        <taxon>Eurotiomycetidae</taxon>
        <taxon>Eurotiales</taxon>
        <taxon>Aspergillaceae</taxon>
        <taxon>Penicillium</taxon>
    </lineage>
</organism>
<name>A0A0A2L6P5_PENIT</name>
<dbReference type="EMBL" id="JQGA01000451">
    <property type="protein sequence ID" value="KGO75639.1"/>
    <property type="molecule type" value="Genomic_DNA"/>
</dbReference>
<evidence type="ECO:0000313" key="1">
    <source>
        <dbReference type="EMBL" id="KGO75639.1"/>
    </source>
</evidence>
<dbReference type="HOGENOM" id="CLU_2373442_0_0_1"/>
<dbReference type="AlphaFoldDB" id="A0A0A2L6P5"/>
<keyword evidence="2" id="KW-1185">Reference proteome</keyword>
<proteinExistence type="predicted"/>
<dbReference type="Proteomes" id="UP000030104">
    <property type="component" value="Unassembled WGS sequence"/>
</dbReference>
<evidence type="ECO:0000313" key="2">
    <source>
        <dbReference type="Proteomes" id="UP000030104"/>
    </source>
</evidence>
<accession>A0A0A2L6P5</accession>
<sequence>MLRPCRSPKRSYWQFEDPIITVSGPPRVGNLEIEHIALCRSEEFKTLERLRVETLAKYPPCALRLLGIANLIAFPRRSLAITPCESHLFCWDSGQ</sequence>
<gene>
    <name evidence="1" type="ORF">PITC_055170</name>
</gene>